<dbReference type="InterPro" id="IPR056798">
    <property type="entry name" value="ADH_Fe_C"/>
</dbReference>
<dbReference type="AlphaFoldDB" id="A0A174PM80"/>
<gene>
    <name evidence="4" type="primary">bdhA</name>
    <name evidence="4" type="ORF">ERS852568_00081</name>
</gene>
<evidence type="ECO:0000259" key="3">
    <source>
        <dbReference type="Pfam" id="PF25137"/>
    </source>
</evidence>
<dbReference type="GO" id="GO:0008106">
    <property type="term" value="F:alcohol dehydrogenase (NADP+) activity"/>
    <property type="evidence" value="ECO:0007669"/>
    <property type="project" value="TreeGrafter"/>
</dbReference>
<dbReference type="Pfam" id="PF00465">
    <property type="entry name" value="Fe-ADH"/>
    <property type="match status" value="1"/>
</dbReference>
<dbReference type="FunFam" id="3.40.50.1970:FF:000003">
    <property type="entry name" value="Alcohol dehydrogenase, iron-containing"/>
    <property type="match status" value="1"/>
</dbReference>
<dbReference type="Gene3D" id="3.40.50.1970">
    <property type="match status" value="1"/>
</dbReference>
<name>A0A174PM80_9CLOT</name>
<evidence type="ECO:0000313" key="5">
    <source>
        <dbReference type="Proteomes" id="UP000095563"/>
    </source>
</evidence>
<dbReference type="InterPro" id="IPR018211">
    <property type="entry name" value="ADH_Fe_CS"/>
</dbReference>
<dbReference type="Proteomes" id="UP000095563">
    <property type="component" value="Unassembled WGS sequence"/>
</dbReference>
<dbReference type="InterPro" id="IPR044731">
    <property type="entry name" value="BDH-like"/>
</dbReference>
<keyword evidence="1 4" id="KW-0560">Oxidoreductase</keyword>
<dbReference type="PROSITE" id="PS00913">
    <property type="entry name" value="ADH_IRON_1"/>
    <property type="match status" value="1"/>
</dbReference>
<sequence>MESFNYSIKTEVYFGKGKISNLGDILLKYGKRVLLVYGGGSIKKIGLYDKAKEILNENNIKCIELSGVEPNPRIDTVRKGVNLVRENNIDIILPIGGGSTIDCAKAISGASFYNGDPWDIVKDPKKIPNKIIPIVSILTLAATGSEMDPFAVISNMDTNEKLGLSNENLRPVASILDPEYTYSVPKSQTAAGTCDIMSHVFEAYFTRKDDAYIQDRMAEAVLKTCIEYGIVAYNDPENYDARANLMWASSLAINGLLSCGKDNTAWSVHPIEHELSAYYDITHGVGLAILTPHWMRFVLNDKTVDKFVKFGINVWDIDKTLPKYEIANLAINMTEEYFRKLNVPKSLSELNIDNKNFEIMAEKAVEHGGLKYAYVPLNKDDVVEIFNKSL</sequence>
<accession>A0A174PM80</accession>
<reference evidence="4 5" key="1">
    <citation type="submission" date="2015-09" db="EMBL/GenBank/DDBJ databases">
        <authorList>
            <consortium name="Pathogen Informatics"/>
        </authorList>
    </citation>
    <scope>NUCLEOTIDE SEQUENCE [LARGE SCALE GENOMIC DNA]</scope>
    <source>
        <strain evidence="4 5">2789STDY5834956</strain>
    </source>
</reference>
<dbReference type="GO" id="GO:1990002">
    <property type="term" value="F:methylglyoxal reductase (NADPH) (acetol producing) activity"/>
    <property type="evidence" value="ECO:0007669"/>
    <property type="project" value="TreeGrafter"/>
</dbReference>
<organism evidence="4 5">
    <name type="scientific">Clostridium baratii</name>
    <dbReference type="NCBI Taxonomy" id="1561"/>
    <lineage>
        <taxon>Bacteria</taxon>
        <taxon>Bacillati</taxon>
        <taxon>Bacillota</taxon>
        <taxon>Clostridia</taxon>
        <taxon>Eubacteriales</taxon>
        <taxon>Clostridiaceae</taxon>
        <taxon>Clostridium</taxon>
    </lineage>
</organism>
<feature type="domain" description="Fe-containing alcohol dehydrogenase-like C-terminal" evidence="3">
    <location>
        <begin position="189"/>
        <end position="389"/>
    </location>
</feature>
<evidence type="ECO:0000259" key="2">
    <source>
        <dbReference type="Pfam" id="PF00465"/>
    </source>
</evidence>
<dbReference type="CDD" id="cd08187">
    <property type="entry name" value="BDH"/>
    <property type="match status" value="1"/>
</dbReference>
<evidence type="ECO:0000256" key="1">
    <source>
        <dbReference type="ARBA" id="ARBA00023002"/>
    </source>
</evidence>
<dbReference type="PROSITE" id="PS00060">
    <property type="entry name" value="ADH_IRON_2"/>
    <property type="match status" value="1"/>
</dbReference>
<dbReference type="EMBL" id="CZBO01000001">
    <property type="protein sequence ID" value="CUP58989.1"/>
    <property type="molecule type" value="Genomic_DNA"/>
</dbReference>
<dbReference type="PANTHER" id="PTHR43633">
    <property type="entry name" value="ALCOHOL DEHYDROGENASE YQHD"/>
    <property type="match status" value="1"/>
</dbReference>
<dbReference type="PANTHER" id="PTHR43633:SF1">
    <property type="entry name" value="ALCOHOL DEHYDROGENASE YQHD"/>
    <property type="match status" value="1"/>
</dbReference>
<dbReference type="InterPro" id="IPR001670">
    <property type="entry name" value="ADH_Fe/GldA"/>
</dbReference>
<dbReference type="EC" id="1.1.1.-" evidence="4"/>
<dbReference type="GO" id="GO:1990362">
    <property type="term" value="F:butanol dehydrogenase (NAD+) activity"/>
    <property type="evidence" value="ECO:0007669"/>
    <property type="project" value="InterPro"/>
</dbReference>
<dbReference type="GO" id="GO:0046872">
    <property type="term" value="F:metal ion binding"/>
    <property type="evidence" value="ECO:0007669"/>
    <property type="project" value="InterPro"/>
</dbReference>
<dbReference type="Gene3D" id="1.20.1090.10">
    <property type="entry name" value="Dehydroquinate synthase-like - alpha domain"/>
    <property type="match status" value="1"/>
</dbReference>
<evidence type="ECO:0000313" key="4">
    <source>
        <dbReference type="EMBL" id="CUP58989.1"/>
    </source>
</evidence>
<dbReference type="RefSeq" id="WP_055205879.1">
    <property type="nucleotide sequence ID" value="NZ_CZBO01000001.1"/>
</dbReference>
<dbReference type="GO" id="GO:0005829">
    <property type="term" value="C:cytosol"/>
    <property type="evidence" value="ECO:0007669"/>
    <property type="project" value="TreeGrafter"/>
</dbReference>
<dbReference type="SUPFAM" id="SSF56796">
    <property type="entry name" value="Dehydroquinate synthase-like"/>
    <property type="match status" value="1"/>
</dbReference>
<dbReference type="Pfam" id="PF25137">
    <property type="entry name" value="ADH_Fe_C"/>
    <property type="match status" value="1"/>
</dbReference>
<proteinExistence type="predicted"/>
<protein>
    <submittedName>
        <fullName evidence="4">NADH-dependent butanol dehydrogenase a</fullName>
        <ecNumber evidence="4">1.1.1.-</ecNumber>
    </submittedName>
</protein>
<feature type="domain" description="Alcohol dehydrogenase iron-type/glycerol dehydrogenase GldA" evidence="2">
    <location>
        <begin position="10"/>
        <end position="178"/>
    </location>
</feature>